<keyword evidence="2" id="KW-1185">Reference proteome</keyword>
<name>A0ACC1CZS1_9NEOP</name>
<organism evidence="1 2">
    <name type="scientific">Dendrolimus kikuchii</name>
    <dbReference type="NCBI Taxonomy" id="765133"/>
    <lineage>
        <taxon>Eukaryota</taxon>
        <taxon>Metazoa</taxon>
        <taxon>Ecdysozoa</taxon>
        <taxon>Arthropoda</taxon>
        <taxon>Hexapoda</taxon>
        <taxon>Insecta</taxon>
        <taxon>Pterygota</taxon>
        <taxon>Neoptera</taxon>
        <taxon>Endopterygota</taxon>
        <taxon>Lepidoptera</taxon>
        <taxon>Glossata</taxon>
        <taxon>Ditrysia</taxon>
        <taxon>Bombycoidea</taxon>
        <taxon>Lasiocampidae</taxon>
        <taxon>Dendrolimus</taxon>
    </lineage>
</organism>
<gene>
    <name evidence="1" type="ORF">K1T71_007129</name>
</gene>
<comment type="caution">
    <text evidence="1">The sequence shown here is derived from an EMBL/GenBank/DDBJ whole genome shotgun (WGS) entry which is preliminary data.</text>
</comment>
<reference evidence="1 2" key="1">
    <citation type="journal article" date="2021" name="Front. Genet.">
        <title>Chromosome-Level Genome Assembly Reveals Significant Gene Expansion in the Toll and IMD Signaling Pathways of Dendrolimus kikuchii.</title>
        <authorList>
            <person name="Zhou J."/>
            <person name="Wu P."/>
            <person name="Xiong Z."/>
            <person name="Liu N."/>
            <person name="Zhao N."/>
            <person name="Ji M."/>
            <person name="Qiu Y."/>
            <person name="Yang B."/>
        </authorList>
    </citation>
    <scope>NUCLEOTIDE SEQUENCE [LARGE SCALE GENOMIC DNA]</scope>
    <source>
        <strain evidence="1">Ann1</strain>
    </source>
</reference>
<proteinExistence type="predicted"/>
<dbReference type="Proteomes" id="UP000824533">
    <property type="component" value="Linkage Group LG12"/>
</dbReference>
<sequence length="1965" mass="226913">MTEGNAPTTIGTTATGRASRLNLHEMKTRMGQYRGKCLWEGRLGKITRIVVLTPWNIWFQIRGSRKIIYFFEHVVTVMLMLHASTCLWYNLHKDSSVSNLTYSLGYPAAFNTRKFTFNSYRSCWYYCACRMFNVIFGDSFPINDMEKWLTSALMLIGFVFIRYRFIGTLAWEFILENSRRSNFVDRYHHMIRYLTFHGAPSLLIKQAKNYKLQLWEMKDGILNSQQLQELPHPLQMELIFDINVGHFHNSLLFRDTNEGFMRQISLLMRHELYLSGQHIWSQGVVKPGMIFVKRGVIEMLSDEDDESPVIAFKEGTVLGELSLFYSIPAKVTVKAATYVELQVLRRTDFMRAIAEYPTMMEHIRNQIKSRLINSRTRQEAIDVYDKGDSRLIRTRYRPMKVLKDYLAGVEEEDPTFVDDSHMYYKDEFNIRQPKFITEYLELYELSTKVTTIKKPRICLRSNFPWILEPNTSFTDMLDIVHFVIVLYLCIITPYSAIVNHQSDAESVLYTIVMAGLLLNIYAQLTTAIADKNQRKETVKEIAEVKMATLGFYLDIISVFPIYIFTNTLDPGGETVTGQLTSLLPLLQVWHIWDYISKWEKSFDSHSKILILLKFGIIFITFCYWSGCFLYLLACPRRLCHENSWMTKLIYWETKVFMTNNAKHEKPMISAFSFGTATFSATGLSDIAPGYEDLIAVFFLFVLGSYISCFYMARVCSIYILSTQRKLKFKESMRELFYFLSVNHVSGRIKARVKKFFCVQWYYNNAVSTSEIFRDMSANIQQEVLSLEMVETLLYCPLFQECNRDFLQTVAANTRTIVLPDNEIVQHAADIGRDMYILQKGHCNLLNHEGKITMSIGPGSHFGVVEMVFGLPKVHTVLTSTNCILLHVEYSALVQCWGTFPDVSHPIMTVLEDVELLIKAEKFEEAKPLTGRLDVKINRIAQEIKESFVVLGDREERAHYVRTFEKLGVMRHIRYIFMPISITPHGIFLKLWCTLRFFLAIFYILTVPYDIATKQHKNGGGYNWSDIILYLDVVVMSYVAYYDKRSLLVTHPLLTVSQYLKHAFLLDALSIFPIEQMVKVVIDSTDIDLYRMNRMLLVTRITGAFSYWESDIMQVNPAVVLLKFIPIALTLVNFATAFIFINSCNAYLPKDSYFMMSNCTNILIVTGNKFELKYTITEYAYTFYWVSEIFVGLGCTPVSVSNNVHVLLMNILKISGCLYFAFMLGYVASTRSAAAHSLLEHTEKTKDLAEFLYQENVEPTLTAKTLKYFEYVWKRTNGSNPQQICRRLNSALMEDTLVFMYEKALREVPLFGKVERSFIRVITQHLNEMYFLKGETLIQYKDIQPYIYIIYRGKVDVLSSYNEMITCMGPGGMFGNFTGQPISCSKVSIYASRSLDLLVIPSPTFFNLVKYYPKIQEPLNKAFETSMDYILPINMDILDDVSSDDSELDLLSLESGFDSRSGSSRFEVAGLVPLRSSQSVMSQAKSSASVMTYQSYTHVSNLLRPGSLLFQGFGYTTCFMTTVNYVVGLYELVTLNNCYLIFWLQAIFDIFFYIKTFLTMHQGYISKHGELIMDPYKCRRRYYKHKLWVWTDILVNIPLELFGFCFPYPVIAMHYLRANKLFRLKYLVEFYRKTSVELTNNLTTLQSVMTIIVVILLIHTFTCIWLVSLMATAPLSYIRTLKLHLIDGETKERLWDYTTSLYIVTSALTTTGGDEYTFEDAVPLLILAVTLVCGKMLSAIVVATSIQVAYSTKFALTAYEKRTKELIDVLKNQGLSSYQLKKFWKYVKQLWVSERGRQLPALLHQTPYVRRCDLMSAMFGHHLRSCYLFSDAGDAFLRQLTAALDYTIYFPGNYIVVAGDSEARMHWVSSGTVSVVSVRSDLTETTHEQLEPGDVFGILQGISRGVPHSFSYRAETKVGNCILSPFLHGWINYYIIFKLMCFRTFVLILRMGYLIHITTNSETMFI</sequence>
<dbReference type="EMBL" id="CM034398">
    <property type="protein sequence ID" value="KAJ0177120.1"/>
    <property type="molecule type" value="Genomic_DNA"/>
</dbReference>
<evidence type="ECO:0000313" key="2">
    <source>
        <dbReference type="Proteomes" id="UP000824533"/>
    </source>
</evidence>
<accession>A0ACC1CZS1</accession>
<evidence type="ECO:0000313" key="1">
    <source>
        <dbReference type="EMBL" id="KAJ0177120.1"/>
    </source>
</evidence>
<protein>
    <submittedName>
        <fullName evidence="1">Uncharacterized protein</fullName>
    </submittedName>
</protein>